<comment type="caution">
    <text evidence="3">The sequence shown here is derived from an EMBL/GenBank/DDBJ whole genome shotgun (WGS) entry which is preliminary data.</text>
</comment>
<dbReference type="InterPro" id="IPR005335">
    <property type="entry name" value="Terminase_ssu"/>
</dbReference>
<accession>A0ABP8VAL5</accession>
<proteinExistence type="predicted"/>
<gene>
    <name evidence="3" type="ORF">GCM10023116_43540</name>
</gene>
<dbReference type="InterPro" id="IPR038713">
    <property type="entry name" value="Terminase_Gp1_N_sf"/>
</dbReference>
<keyword evidence="4" id="KW-1185">Reference proteome</keyword>
<dbReference type="RefSeq" id="WP_345198565.1">
    <property type="nucleotide sequence ID" value="NZ_BAABFL010000468.1"/>
</dbReference>
<protein>
    <recommendedName>
        <fullName evidence="5">Terminase small subunit</fullName>
    </recommendedName>
</protein>
<evidence type="ECO:0000313" key="4">
    <source>
        <dbReference type="Proteomes" id="UP001500604"/>
    </source>
</evidence>
<dbReference type="PANTHER" id="PTHR41328:SF2">
    <property type="entry name" value="TERMINASE SMALL SUBUNIT"/>
    <property type="match status" value="1"/>
</dbReference>
<dbReference type="PANTHER" id="PTHR41328">
    <property type="entry name" value="TERMINASE SMALL SUBUNIT-RELATED"/>
    <property type="match status" value="1"/>
</dbReference>
<dbReference type="Proteomes" id="UP001500604">
    <property type="component" value="Unassembled WGS sequence"/>
</dbReference>
<evidence type="ECO:0000313" key="3">
    <source>
        <dbReference type="EMBL" id="GAA4652070.1"/>
    </source>
</evidence>
<evidence type="ECO:0008006" key="5">
    <source>
        <dbReference type="Google" id="ProtNLM"/>
    </source>
</evidence>
<dbReference type="EMBL" id="BAABFL010000468">
    <property type="protein sequence ID" value="GAA4652070.1"/>
    <property type="molecule type" value="Genomic_DNA"/>
</dbReference>
<keyword evidence="2" id="KW-0231">Viral genome packaging</keyword>
<dbReference type="InterPro" id="IPR052404">
    <property type="entry name" value="SPP1-like_terminase"/>
</dbReference>
<keyword evidence="1" id="KW-1188">Viral release from host cell</keyword>
<dbReference type="Pfam" id="PF03592">
    <property type="entry name" value="Terminase_2"/>
    <property type="match status" value="1"/>
</dbReference>
<sequence>MAKLTQKQEAFCREYIANGGNATKAALAAGYSKKTARSVGAENLTKPDIKARLIVQREKAQEAFTVTVEQRLNLLWAAANKGLDEYTDQLGNRRPHSLPASVSAVSEINKMLGTGSDDEETAKPLQVIFNVREQVKPE</sequence>
<reference evidence="4" key="1">
    <citation type="journal article" date="2019" name="Int. J. Syst. Evol. Microbiol.">
        <title>The Global Catalogue of Microorganisms (GCM) 10K type strain sequencing project: providing services to taxonomists for standard genome sequencing and annotation.</title>
        <authorList>
            <consortium name="The Broad Institute Genomics Platform"/>
            <consortium name="The Broad Institute Genome Sequencing Center for Infectious Disease"/>
            <person name="Wu L."/>
            <person name="Ma J."/>
        </authorList>
    </citation>
    <scope>NUCLEOTIDE SEQUENCE [LARGE SCALE GENOMIC DNA]</scope>
    <source>
        <strain evidence="4">JCM 17805</strain>
    </source>
</reference>
<organism evidence="3 4">
    <name type="scientific">Kistimonas scapharcae</name>
    <dbReference type="NCBI Taxonomy" id="1036133"/>
    <lineage>
        <taxon>Bacteria</taxon>
        <taxon>Pseudomonadati</taxon>
        <taxon>Pseudomonadota</taxon>
        <taxon>Gammaproteobacteria</taxon>
        <taxon>Oceanospirillales</taxon>
        <taxon>Endozoicomonadaceae</taxon>
        <taxon>Kistimonas</taxon>
    </lineage>
</organism>
<name>A0ABP8VAL5_9GAMM</name>
<evidence type="ECO:0000256" key="2">
    <source>
        <dbReference type="ARBA" id="ARBA00023219"/>
    </source>
</evidence>
<dbReference type="Gene3D" id="1.10.10.1400">
    <property type="entry name" value="Terminase, small subunit, N-terminal DNA-binding domain, HTH motif"/>
    <property type="match status" value="1"/>
</dbReference>
<evidence type="ECO:0000256" key="1">
    <source>
        <dbReference type="ARBA" id="ARBA00022612"/>
    </source>
</evidence>